<feature type="transmembrane region" description="Helical" evidence="10">
    <location>
        <begin position="59"/>
        <end position="79"/>
    </location>
</feature>
<proteinExistence type="predicted"/>
<feature type="transmembrane region" description="Helical" evidence="10">
    <location>
        <begin position="170"/>
        <end position="188"/>
    </location>
</feature>
<dbReference type="OrthoDB" id="9780160at2"/>
<feature type="transmembrane region" description="Helical" evidence="10">
    <location>
        <begin position="200"/>
        <end position="221"/>
    </location>
</feature>
<dbReference type="EMBL" id="VFSU01000028">
    <property type="protein sequence ID" value="TPE60098.1"/>
    <property type="molecule type" value="Genomic_DNA"/>
</dbReference>
<evidence type="ECO:0000313" key="12">
    <source>
        <dbReference type="Proteomes" id="UP000319897"/>
    </source>
</evidence>
<keyword evidence="2" id="KW-0813">Transport</keyword>
<organism evidence="11 12">
    <name type="scientific">Sandaracinobacter neustonicus</name>
    <dbReference type="NCBI Taxonomy" id="1715348"/>
    <lineage>
        <taxon>Bacteria</taxon>
        <taxon>Pseudomonadati</taxon>
        <taxon>Pseudomonadota</taxon>
        <taxon>Alphaproteobacteria</taxon>
        <taxon>Sphingomonadales</taxon>
        <taxon>Sphingosinicellaceae</taxon>
        <taxon>Sandaracinobacter</taxon>
    </lineage>
</organism>
<dbReference type="RefSeq" id="WP_140928624.1">
    <property type="nucleotide sequence ID" value="NZ_VFSU01000028.1"/>
</dbReference>
<feature type="transmembrane region" description="Helical" evidence="10">
    <location>
        <begin position="391"/>
        <end position="412"/>
    </location>
</feature>
<feature type="transmembrane region" description="Helical" evidence="10">
    <location>
        <begin position="134"/>
        <end position="158"/>
    </location>
</feature>
<dbReference type="Pfam" id="PF01554">
    <property type="entry name" value="MatE"/>
    <property type="match status" value="2"/>
</dbReference>
<keyword evidence="3" id="KW-0050">Antiport</keyword>
<keyword evidence="4" id="KW-1003">Cell membrane</keyword>
<keyword evidence="6 10" id="KW-1133">Transmembrane helix</keyword>
<evidence type="ECO:0000256" key="4">
    <source>
        <dbReference type="ARBA" id="ARBA00022475"/>
    </source>
</evidence>
<gene>
    <name evidence="11" type="ORF">FJQ54_11840</name>
</gene>
<dbReference type="GO" id="GO:0015297">
    <property type="term" value="F:antiporter activity"/>
    <property type="evidence" value="ECO:0007669"/>
    <property type="project" value="UniProtKB-KW"/>
</dbReference>
<feature type="transmembrane region" description="Helical" evidence="10">
    <location>
        <begin position="322"/>
        <end position="342"/>
    </location>
</feature>
<name>A0A501XHI3_9SPHN</name>
<dbReference type="GO" id="GO:0006811">
    <property type="term" value="P:monoatomic ion transport"/>
    <property type="evidence" value="ECO:0007669"/>
    <property type="project" value="UniProtKB-KW"/>
</dbReference>
<feature type="transmembrane region" description="Helical" evidence="10">
    <location>
        <begin position="287"/>
        <end position="310"/>
    </location>
</feature>
<dbReference type="NCBIfam" id="TIGR00797">
    <property type="entry name" value="matE"/>
    <property type="match status" value="1"/>
</dbReference>
<evidence type="ECO:0000256" key="6">
    <source>
        <dbReference type="ARBA" id="ARBA00022989"/>
    </source>
</evidence>
<evidence type="ECO:0000256" key="2">
    <source>
        <dbReference type="ARBA" id="ARBA00022448"/>
    </source>
</evidence>
<dbReference type="PIRSF" id="PIRSF006603">
    <property type="entry name" value="DinF"/>
    <property type="match status" value="1"/>
</dbReference>
<keyword evidence="12" id="KW-1185">Reference proteome</keyword>
<protein>
    <recommendedName>
        <fullName evidence="9">Multidrug-efflux transporter</fullName>
    </recommendedName>
</protein>
<dbReference type="AlphaFoldDB" id="A0A501XHI3"/>
<dbReference type="GO" id="GO:0042910">
    <property type="term" value="F:xenobiotic transmembrane transporter activity"/>
    <property type="evidence" value="ECO:0007669"/>
    <property type="project" value="InterPro"/>
</dbReference>
<accession>A0A501XHI3</accession>
<keyword evidence="8 10" id="KW-0472">Membrane</keyword>
<dbReference type="InterPro" id="IPR050222">
    <property type="entry name" value="MATE_MdtK"/>
</dbReference>
<comment type="subcellular location">
    <subcellularLocation>
        <location evidence="1">Cell inner membrane</location>
        <topology evidence="1">Multi-pass membrane protein</topology>
    </subcellularLocation>
</comment>
<evidence type="ECO:0000313" key="11">
    <source>
        <dbReference type="EMBL" id="TPE60098.1"/>
    </source>
</evidence>
<sequence length="455" mass="48105">MDAIVANREGAPEGTYRELLKLSGPNVLSRLGVMAMGLTDAIVVGHFSAVELGYHALGWAPTVTVLVAGIGLLLGVQVMTARHIGAGQPEKTGAVLRRGLLYALLIGLASTAGLVLLGPVVLRNMGLEPGLAAGATAALIVFSLSLTPYLLADSMWFWLEAQGRPQVPMAAMWAANAINLALALWLVPGTSPFPVQGAVAAAWVTLVARLCLLTMLAWWVWRWPRAHQVGVFRRSPPDRAEAREQRRIGYASGVSFAIEAGAFSGMNFVAAQLGVMVVAAWAVVLNVAAAVFMVPLGIAAATGVLVSRAVGAGDVALVRRCFAMGLQLALAALLILTLLVFFDRELVVKAYSSDPAVLAMTGGALLLACLFFMADGAQVVGSYALRARGDIWWPTGMHFISYVLIMIPLAWWLAIGRGLGLDGIIWAVIVASLISGAALVARFYWLGDRMKQVDG</sequence>
<keyword evidence="5 10" id="KW-0812">Transmembrane</keyword>
<evidence type="ECO:0000256" key="10">
    <source>
        <dbReference type="SAM" id="Phobius"/>
    </source>
</evidence>
<dbReference type="PANTHER" id="PTHR43298">
    <property type="entry name" value="MULTIDRUG RESISTANCE PROTEIN NORM-RELATED"/>
    <property type="match status" value="1"/>
</dbReference>
<feature type="transmembrane region" description="Helical" evidence="10">
    <location>
        <begin position="100"/>
        <end position="122"/>
    </location>
</feature>
<evidence type="ECO:0000256" key="7">
    <source>
        <dbReference type="ARBA" id="ARBA00023065"/>
    </source>
</evidence>
<dbReference type="Proteomes" id="UP000319897">
    <property type="component" value="Unassembled WGS sequence"/>
</dbReference>
<evidence type="ECO:0000256" key="3">
    <source>
        <dbReference type="ARBA" id="ARBA00022449"/>
    </source>
</evidence>
<feature type="transmembrane region" description="Helical" evidence="10">
    <location>
        <begin position="27"/>
        <end position="47"/>
    </location>
</feature>
<evidence type="ECO:0000256" key="5">
    <source>
        <dbReference type="ARBA" id="ARBA00022692"/>
    </source>
</evidence>
<evidence type="ECO:0000256" key="8">
    <source>
        <dbReference type="ARBA" id="ARBA00023136"/>
    </source>
</evidence>
<keyword evidence="7" id="KW-0406">Ion transport</keyword>
<dbReference type="PANTHER" id="PTHR43298:SF2">
    <property type="entry name" value="FMN_FAD EXPORTER YEEO-RELATED"/>
    <property type="match status" value="1"/>
</dbReference>
<feature type="transmembrane region" description="Helical" evidence="10">
    <location>
        <begin position="256"/>
        <end position="281"/>
    </location>
</feature>
<dbReference type="InterPro" id="IPR048279">
    <property type="entry name" value="MdtK-like"/>
</dbReference>
<evidence type="ECO:0000256" key="1">
    <source>
        <dbReference type="ARBA" id="ARBA00004429"/>
    </source>
</evidence>
<evidence type="ECO:0000256" key="9">
    <source>
        <dbReference type="ARBA" id="ARBA00031636"/>
    </source>
</evidence>
<comment type="caution">
    <text evidence="11">The sequence shown here is derived from an EMBL/GenBank/DDBJ whole genome shotgun (WGS) entry which is preliminary data.</text>
</comment>
<dbReference type="GO" id="GO:0005886">
    <property type="term" value="C:plasma membrane"/>
    <property type="evidence" value="ECO:0007669"/>
    <property type="project" value="UniProtKB-SubCell"/>
</dbReference>
<dbReference type="InterPro" id="IPR002528">
    <property type="entry name" value="MATE_fam"/>
</dbReference>
<reference evidence="11 12" key="1">
    <citation type="submission" date="2019-06" db="EMBL/GenBank/DDBJ databases">
        <authorList>
            <person name="Lee I."/>
            <person name="Jang G.I."/>
            <person name="Hwang C.Y."/>
        </authorList>
    </citation>
    <scope>NUCLEOTIDE SEQUENCE [LARGE SCALE GENOMIC DNA]</scope>
    <source>
        <strain evidence="11 12">PAMC 28131</strain>
    </source>
</reference>
<feature type="transmembrane region" description="Helical" evidence="10">
    <location>
        <begin position="424"/>
        <end position="445"/>
    </location>
</feature>
<feature type="transmembrane region" description="Helical" evidence="10">
    <location>
        <begin position="362"/>
        <end position="384"/>
    </location>
</feature>